<dbReference type="SUPFAM" id="SSF49899">
    <property type="entry name" value="Concanavalin A-like lectins/glucanases"/>
    <property type="match status" value="1"/>
</dbReference>
<dbReference type="PANTHER" id="PTHR30273:SF2">
    <property type="entry name" value="PROTEIN FECR"/>
    <property type="match status" value="1"/>
</dbReference>
<dbReference type="Gene3D" id="2.60.120.200">
    <property type="match status" value="1"/>
</dbReference>
<dbReference type="Pfam" id="PF13385">
    <property type="entry name" value="Laminin_G_3"/>
    <property type="match status" value="1"/>
</dbReference>
<dbReference type="InterPro" id="IPR013320">
    <property type="entry name" value="ConA-like_dom_sf"/>
</dbReference>
<reference evidence="1 2" key="1">
    <citation type="submission" date="2020-12" db="EMBL/GenBank/DDBJ databases">
        <title>Sulforoseuscoccus oceanibium gen. nov., sp. nov., a representative of the phylum Verrucomicrobia with special cytoplasmic membrane, and proposal of Sulforoseuscoccusaceae fam. nov.</title>
        <authorList>
            <person name="Xi F."/>
        </authorList>
    </citation>
    <scope>NUCLEOTIDE SEQUENCE [LARGE SCALE GENOMIC DNA]</scope>
    <source>
        <strain evidence="1 2">T37</strain>
    </source>
</reference>
<keyword evidence="2" id="KW-1185">Reference proteome</keyword>
<sequence length="513" mass="55303">MNREKLESAVYDLLDGVLNQEQVNELEWELGASEEAREIYREAVKMHSALALRGEGRRQMGRPASVVPMERVVQRQRRKIVRIAAVAAAAVIVLGAVVMRMIHVPVDVELAAFEVSVGTRYELVHSSGGGRVDGLKAGTRMTISQGVVELQFDSGVRSVVQAPADLTLVEEGLVRLDEGVAWFHVPEEAVGFEVVAREVTVVDLGTEFGVVTGGGVPDEVHVFKGRVAASSRWAEGSPDVELVANEACRVGDADELVRGIADGREFATSLPDGLPYLHWSFDGEDQHQVAGTYAAAARLKVVEQRGVRAPSVVPGVVGSGLAFNGQQQAVVTDWPGLAGNRARTVSFWVRIPEGSPPNGLGGIVGWGDRSRYGGKWKVLVTGDGRQDEGGQVVRASWGDYWVDSDVDVADGEWHHVVVTTTGELTATDELDVDVYIDGQRSMLRYGNKGGQGAPPEMRTVTRSKTSVPLVMGASLLPNPRDREYFIGEIDELYIHAGHMDQGEVGELLSAGAQ</sequence>
<protein>
    <recommendedName>
        <fullName evidence="3">FecR protein domain-containing protein</fullName>
    </recommendedName>
</protein>
<dbReference type="InterPro" id="IPR012373">
    <property type="entry name" value="Ferrdict_sens_TM"/>
</dbReference>
<accession>A0A6B3L555</accession>
<dbReference type="KEGG" id="soa:G3M56_004545"/>
<proteinExistence type="predicted"/>
<name>A0A6B3L555_9BACT</name>
<evidence type="ECO:0008006" key="3">
    <source>
        <dbReference type="Google" id="ProtNLM"/>
    </source>
</evidence>
<dbReference type="Gene3D" id="2.60.120.1440">
    <property type="match status" value="1"/>
</dbReference>
<dbReference type="AlphaFoldDB" id="A0A6B3L555"/>
<gene>
    <name evidence="1" type="ORF">G3M56_004545</name>
</gene>
<dbReference type="PANTHER" id="PTHR30273">
    <property type="entry name" value="PERIPLASMIC SIGNAL SENSOR AND SIGMA FACTOR ACTIVATOR FECR-RELATED"/>
    <property type="match status" value="1"/>
</dbReference>
<dbReference type="RefSeq" id="WP_164364579.1">
    <property type="nucleotide sequence ID" value="NZ_CP066776.1"/>
</dbReference>
<dbReference type="Proteomes" id="UP000475117">
    <property type="component" value="Chromosome"/>
</dbReference>
<dbReference type="GO" id="GO:0016989">
    <property type="term" value="F:sigma factor antagonist activity"/>
    <property type="evidence" value="ECO:0007669"/>
    <property type="project" value="TreeGrafter"/>
</dbReference>
<evidence type="ECO:0000313" key="1">
    <source>
        <dbReference type="EMBL" id="QQL45857.1"/>
    </source>
</evidence>
<organism evidence="1 2">
    <name type="scientific">Sulfuriroseicoccus oceanibius</name>
    <dbReference type="NCBI Taxonomy" id="2707525"/>
    <lineage>
        <taxon>Bacteria</taxon>
        <taxon>Pseudomonadati</taxon>
        <taxon>Verrucomicrobiota</taxon>
        <taxon>Verrucomicrobiia</taxon>
        <taxon>Verrucomicrobiales</taxon>
        <taxon>Verrucomicrobiaceae</taxon>
        <taxon>Sulfuriroseicoccus</taxon>
    </lineage>
</organism>
<evidence type="ECO:0000313" key="2">
    <source>
        <dbReference type="Proteomes" id="UP000475117"/>
    </source>
</evidence>
<dbReference type="EMBL" id="CP066776">
    <property type="protein sequence ID" value="QQL45857.1"/>
    <property type="molecule type" value="Genomic_DNA"/>
</dbReference>